<dbReference type="PANTHER" id="PTHR34473:SF2">
    <property type="entry name" value="UPF0699 TRANSMEMBRANE PROTEIN YDBT"/>
    <property type="match status" value="1"/>
</dbReference>
<dbReference type="STRING" id="872965.SE16_05790"/>
<feature type="transmembrane region" description="Helical" evidence="1">
    <location>
        <begin position="28"/>
        <end position="54"/>
    </location>
</feature>
<feature type="domain" description="YdbS-like PH" evidence="2">
    <location>
        <begin position="92"/>
        <end position="172"/>
    </location>
</feature>
<keyword evidence="5" id="KW-1185">Reference proteome</keyword>
<keyword evidence="1" id="KW-0472">Membrane</keyword>
<dbReference type="Proteomes" id="UP000037784">
    <property type="component" value="Unassembled WGS sequence"/>
</dbReference>
<feature type="transmembrane region" description="Helical" evidence="1">
    <location>
        <begin position="66"/>
        <end position="88"/>
    </location>
</feature>
<keyword evidence="1" id="KW-0812">Transmembrane</keyword>
<protein>
    <recommendedName>
        <fullName evidence="2">YdbS-like PH domain-containing protein</fullName>
    </recommendedName>
</protein>
<dbReference type="Proteomes" id="UP000050502">
    <property type="component" value="Unassembled WGS sequence"/>
</dbReference>
<evidence type="ECO:0000313" key="3">
    <source>
        <dbReference type="EMBL" id="GAP64507.1"/>
    </source>
</evidence>
<evidence type="ECO:0000256" key="1">
    <source>
        <dbReference type="SAM" id="Phobius"/>
    </source>
</evidence>
<dbReference type="EMBL" id="BBZA01000265">
    <property type="protein sequence ID" value="GAP64507.1"/>
    <property type="molecule type" value="Genomic_DNA"/>
</dbReference>
<proteinExistence type="predicted"/>
<evidence type="ECO:0000313" key="5">
    <source>
        <dbReference type="Proteomes" id="UP000037784"/>
    </source>
</evidence>
<accession>A0A0M9UDZ7</accession>
<dbReference type="Pfam" id="PF03703">
    <property type="entry name" value="bPH_2"/>
    <property type="match status" value="1"/>
</dbReference>
<sequence length="180" mass="20611">MSATPTFSQTPRQEQPLLVVRPRFVPDVVIASTLPLAIFLTLWGGGFCGGFFYVLFDKQDVNTPTWFPFVACALSTFFGLPLLVLIGTQRMYARTEYRFYRDRLEFEEGFWTIEKKMIPYNRITEITLKEGVMQRRYGLGTIELLTAGTATRPQQSGIELRDIPNPSEVYEQVKALIHTT</sequence>
<evidence type="ECO:0000259" key="2">
    <source>
        <dbReference type="Pfam" id="PF03703"/>
    </source>
</evidence>
<reference evidence="5" key="3">
    <citation type="submission" date="2015-08" db="EMBL/GenBank/DDBJ databases">
        <title>Draft Genome Sequence of a Heterotrophic Facultative Anaerobic Bacterium Ardenticatena maritima Strain 110S.</title>
        <authorList>
            <person name="Kawaichi S."/>
            <person name="Yoshida T."/>
            <person name="Sako Y."/>
            <person name="Nakamura R."/>
        </authorList>
    </citation>
    <scope>NUCLEOTIDE SEQUENCE [LARGE SCALE GENOMIC DNA]</scope>
    <source>
        <strain evidence="5">110S</strain>
    </source>
</reference>
<evidence type="ECO:0000313" key="6">
    <source>
        <dbReference type="Proteomes" id="UP000050502"/>
    </source>
</evidence>
<name>A0A0M9UDZ7_9CHLR</name>
<dbReference type="InterPro" id="IPR005182">
    <property type="entry name" value="YdbS-like_PH"/>
</dbReference>
<dbReference type="OrthoDB" id="1524472at2"/>
<organism evidence="3 5">
    <name type="scientific">Ardenticatena maritima</name>
    <dbReference type="NCBI Taxonomy" id="872965"/>
    <lineage>
        <taxon>Bacteria</taxon>
        <taxon>Bacillati</taxon>
        <taxon>Chloroflexota</taxon>
        <taxon>Ardenticatenia</taxon>
        <taxon>Ardenticatenales</taxon>
        <taxon>Ardenticatenaceae</taxon>
        <taxon>Ardenticatena</taxon>
    </lineage>
</organism>
<dbReference type="PANTHER" id="PTHR34473">
    <property type="entry name" value="UPF0699 TRANSMEMBRANE PROTEIN YDBS"/>
    <property type="match status" value="1"/>
</dbReference>
<comment type="caution">
    <text evidence="3">The sequence shown here is derived from an EMBL/GenBank/DDBJ whole genome shotgun (WGS) entry which is preliminary data.</text>
</comment>
<gene>
    <name evidence="3" type="ORF">ARMA_2930</name>
    <name evidence="4" type="ORF">SE16_05790</name>
</gene>
<dbReference type="RefSeq" id="WP_054494171.1">
    <property type="nucleotide sequence ID" value="NZ_BBZA01000265.1"/>
</dbReference>
<dbReference type="AlphaFoldDB" id="A0A0M9UDZ7"/>
<dbReference type="InParanoid" id="A0A0M9UDZ7"/>
<dbReference type="EMBL" id="LGKN01000004">
    <property type="protein sequence ID" value="KPL88335.1"/>
    <property type="molecule type" value="Genomic_DNA"/>
</dbReference>
<keyword evidence="1" id="KW-1133">Transmembrane helix</keyword>
<reference evidence="3 5" key="1">
    <citation type="journal article" date="2015" name="Genome Announc.">
        <title>Draft Genome Sequence of a Heterotrophic Facultative Anaerobic Thermophilic Bacterium, Ardenticatena maritima Strain 110ST.</title>
        <authorList>
            <person name="Kawaichi S."/>
            <person name="Yoshida T."/>
            <person name="Sako Y."/>
            <person name="Nakamura R."/>
        </authorList>
    </citation>
    <scope>NUCLEOTIDE SEQUENCE [LARGE SCALE GENOMIC DNA]</scope>
    <source>
        <strain evidence="3 5">110S</strain>
    </source>
</reference>
<reference evidence="4 6" key="2">
    <citation type="submission" date="2015-07" db="EMBL/GenBank/DDBJ databases">
        <title>Whole genome sequence of Ardenticatena maritima DSM 23922.</title>
        <authorList>
            <person name="Hemp J."/>
            <person name="Ward L.M."/>
            <person name="Pace L.A."/>
            <person name="Fischer W.W."/>
        </authorList>
    </citation>
    <scope>NUCLEOTIDE SEQUENCE [LARGE SCALE GENOMIC DNA]</scope>
    <source>
        <strain evidence="4 6">110S</strain>
    </source>
</reference>
<evidence type="ECO:0000313" key="4">
    <source>
        <dbReference type="EMBL" id="KPL88335.1"/>
    </source>
</evidence>